<dbReference type="AlphaFoldDB" id="A0A4Y9YW17"/>
<comment type="caution">
    <text evidence="2">The sequence shown here is derived from an EMBL/GenBank/DDBJ whole genome shotgun (WGS) entry which is preliminary data.</text>
</comment>
<evidence type="ECO:0000313" key="3">
    <source>
        <dbReference type="Proteomes" id="UP000298327"/>
    </source>
</evidence>
<organism evidence="2 3">
    <name type="scientific">Dentipellis fragilis</name>
    <dbReference type="NCBI Taxonomy" id="205917"/>
    <lineage>
        <taxon>Eukaryota</taxon>
        <taxon>Fungi</taxon>
        <taxon>Dikarya</taxon>
        <taxon>Basidiomycota</taxon>
        <taxon>Agaricomycotina</taxon>
        <taxon>Agaricomycetes</taxon>
        <taxon>Russulales</taxon>
        <taxon>Hericiaceae</taxon>
        <taxon>Dentipellis</taxon>
    </lineage>
</organism>
<dbReference type="SUPFAM" id="SSF52047">
    <property type="entry name" value="RNI-like"/>
    <property type="match status" value="1"/>
</dbReference>
<gene>
    <name evidence="2" type="ORF">EVG20_g4473</name>
</gene>
<accession>A0A4Y9YW17</accession>
<dbReference type="EMBL" id="SEOQ01000231">
    <property type="protein sequence ID" value="TFY66614.1"/>
    <property type="molecule type" value="Genomic_DNA"/>
</dbReference>
<dbReference type="OrthoDB" id="10334314at2759"/>
<protein>
    <submittedName>
        <fullName evidence="2">Uncharacterized protein</fullName>
    </submittedName>
</protein>
<name>A0A4Y9YW17_9AGAM</name>
<reference evidence="2 3" key="1">
    <citation type="submission" date="2019-02" db="EMBL/GenBank/DDBJ databases">
        <title>Genome sequencing of the rare red list fungi Dentipellis fragilis.</title>
        <authorList>
            <person name="Buettner E."/>
            <person name="Kellner H."/>
        </authorList>
    </citation>
    <scope>NUCLEOTIDE SEQUENCE [LARGE SCALE GENOMIC DNA]</scope>
    <source>
        <strain evidence="2 3">DSM 105465</strain>
    </source>
</reference>
<proteinExistence type="predicted"/>
<evidence type="ECO:0000313" key="2">
    <source>
        <dbReference type="EMBL" id="TFY66614.1"/>
    </source>
</evidence>
<feature type="region of interest" description="Disordered" evidence="1">
    <location>
        <begin position="341"/>
        <end position="361"/>
    </location>
</feature>
<dbReference type="Proteomes" id="UP000298327">
    <property type="component" value="Unassembled WGS sequence"/>
</dbReference>
<evidence type="ECO:0000256" key="1">
    <source>
        <dbReference type="SAM" id="MobiDB-lite"/>
    </source>
</evidence>
<sequence>MERQPVSTLPQLADLVWTDAGVISYKDHGDIPDQQSISRLLTNFALTAYAFVSPCQSHLFRIIALTGTRYKQFLDILESSALREGSKPGIGRHVRTLILRDSHLFDSALLQLGPLLPQMCHFELQGVHTGLSGFSASALASVTRNNVTHLCISTAFKTFGAFTQTILAFPMITSLTLEGVVVFSSSSETETTKESDGDLRHLSSLHLYILPPASNMFIPWLLALPSPPQSIKQLSMVYQDFTDSSMVESFNALFYAYRESLSSITLLLSQFTEDVFEILDVSPLKRLSYFKLLARFCQFRHAEIAPPLNLLASHPSSPTTRSITHIEFSIELDEEEWQDELFNDPQDSPPETLQQHRERKSIQPDADAILSSSAFDHVQEITVRFPAFMTRTSKDLEFRDNFPKLKAKSEARGPCGDGSGKWKEIDWLVFDKDGYEWVRLQ</sequence>
<keyword evidence="3" id="KW-1185">Reference proteome</keyword>